<accession>A0A9Q0V989</accession>
<gene>
    <name evidence="1" type="ORF">OIU79_030484</name>
</gene>
<evidence type="ECO:0000313" key="2">
    <source>
        <dbReference type="Proteomes" id="UP001151532"/>
    </source>
</evidence>
<dbReference type="OrthoDB" id="821434at2759"/>
<organism evidence="1 2">
    <name type="scientific">Salix purpurea</name>
    <name type="common">Purple osier willow</name>
    <dbReference type="NCBI Taxonomy" id="77065"/>
    <lineage>
        <taxon>Eukaryota</taxon>
        <taxon>Viridiplantae</taxon>
        <taxon>Streptophyta</taxon>
        <taxon>Embryophyta</taxon>
        <taxon>Tracheophyta</taxon>
        <taxon>Spermatophyta</taxon>
        <taxon>Magnoliopsida</taxon>
        <taxon>eudicotyledons</taxon>
        <taxon>Gunneridae</taxon>
        <taxon>Pentapetalae</taxon>
        <taxon>rosids</taxon>
        <taxon>fabids</taxon>
        <taxon>Malpighiales</taxon>
        <taxon>Salicaceae</taxon>
        <taxon>Saliceae</taxon>
        <taxon>Salix</taxon>
    </lineage>
</organism>
<evidence type="ECO:0000313" key="1">
    <source>
        <dbReference type="EMBL" id="KAJ6744172.1"/>
    </source>
</evidence>
<name>A0A9Q0V989_SALPP</name>
<reference evidence="1" key="2">
    <citation type="journal article" date="2023" name="Int. J. Mol. Sci.">
        <title>De Novo Assembly and Annotation of 11 Diverse Shrub Willow (Salix) Genomes Reveals Novel Gene Organization in Sex-Linked Regions.</title>
        <authorList>
            <person name="Hyden B."/>
            <person name="Feng K."/>
            <person name="Yates T.B."/>
            <person name="Jawdy S."/>
            <person name="Cereghino C."/>
            <person name="Smart L.B."/>
            <person name="Muchero W."/>
        </authorList>
    </citation>
    <scope>NUCLEOTIDE SEQUENCE</scope>
    <source>
        <tissue evidence="1">Shoot tip</tissue>
    </source>
</reference>
<dbReference type="Proteomes" id="UP001151532">
    <property type="component" value="Chromosome 19"/>
</dbReference>
<keyword evidence="2" id="KW-1185">Reference proteome</keyword>
<dbReference type="AlphaFoldDB" id="A0A9Q0V989"/>
<sequence>MIDLQPPLLEGEDCGKIVEDTLGGIDTSKVFDDVKWNKIKYEIRYQSHGLPFAAKILGEIFLEKIQRSSEIS</sequence>
<dbReference type="EMBL" id="JAPFFK010000009">
    <property type="protein sequence ID" value="KAJ6744172.1"/>
    <property type="molecule type" value="Genomic_DNA"/>
</dbReference>
<protein>
    <submittedName>
        <fullName evidence="1">Uncharacterized protein</fullName>
    </submittedName>
</protein>
<proteinExistence type="predicted"/>
<comment type="caution">
    <text evidence="1">The sequence shown here is derived from an EMBL/GenBank/DDBJ whole genome shotgun (WGS) entry which is preliminary data.</text>
</comment>
<reference evidence="1" key="1">
    <citation type="submission" date="2022-11" db="EMBL/GenBank/DDBJ databases">
        <authorList>
            <person name="Hyden B.L."/>
            <person name="Feng K."/>
            <person name="Yates T."/>
            <person name="Jawdy S."/>
            <person name="Smart L.B."/>
            <person name="Muchero W."/>
        </authorList>
    </citation>
    <scope>NUCLEOTIDE SEQUENCE</scope>
    <source>
        <tissue evidence="1">Shoot tip</tissue>
    </source>
</reference>